<feature type="domain" description="RRM" evidence="3">
    <location>
        <begin position="303"/>
        <end position="380"/>
    </location>
</feature>
<dbReference type="SUPFAM" id="SSF54928">
    <property type="entry name" value="RNA-binding domain, RBD"/>
    <property type="match status" value="1"/>
</dbReference>
<evidence type="ECO:0000313" key="6">
    <source>
        <dbReference type="Proteomes" id="UP000077755"/>
    </source>
</evidence>
<feature type="compositionally biased region" description="Basic and acidic residues" evidence="2">
    <location>
        <begin position="394"/>
        <end position="416"/>
    </location>
</feature>
<organism evidence="4">
    <name type="scientific">Daucus carota subsp. sativus</name>
    <name type="common">Carrot</name>
    <dbReference type="NCBI Taxonomy" id="79200"/>
    <lineage>
        <taxon>Eukaryota</taxon>
        <taxon>Viridiplantae</taxon>
        <taxon>Streptophyta</taxon>
        <taxon>Embryophyta</taxon>
        <taxon>Tracheophyta</taxon>
        <taxon>Spermatophyta</taxon>
        <taxon>Magnoliopsida</taxon>
        <taxon>eudicotyledons</taxon>
        <taxon>Gunneridae</taxon>
        <taxon>Pentapetalae</taxon>
        <taxon>asterids</taxon>
        <taxon>campanulids</taxon>
        <taxon>Apiales</taxon>
        <taxon>Apiaceae</taxon>
        <taxon>Apioideae</taxon>
        <taxon>Scandiceae</taxon>
        <taxon>Daucinae</taxon>
        <taxon>Daucus</taxon>
        <taxon>Daucus sect. Daucus</taxon>
    </lineage>
</organism>
<proteinExistence type="predicted"/>
<dbReference type="EMBL" id="LNRQ01000008">
    <property type="protein sequence ID" value="KZM85121.1"/>
    <property type="molecule type" value="Genomic_DNA"/>
</dbReference>
<name>A0A175YPR1_DAUCS</name>
<dbReference type="PROSITE" id="PS50102">
    <property type="entry name" value="RRM"/>
    <property type="match status" value="1"/>
</dbReference>
<gene>
    <name evidence="4" type="ORF">DCAR_027457</name>
    <name evidence="5" type="ORF">DCAR_0832075</name>
</gene>
<evidence type="ECO:0000256" key="2">
    <source>
        <dbReference type="SAM" id="MobiDB-lite"/>
    </source>
</evidence>
<evidence type="ECO:0000313" key="5">
    <source>
        <dbReference type="EMBL" id="WOH12570.1"/>
    </source>
</evidence>
<dbReference type="EMBL" id="CP093350">
    <property type="protein sequence ID" value="WOH12570.1"/>
    <property type="molecule type" value="Genomic_DNA"/>
</dbReference>
<keyword evidence="6" id="KW-1185">Reference proteome</keyword>
<dbReference type="Gramene" id="KZM85121">
    <property type="protein sequence ID" value="KZM85121"/>
    <property type="gene ID" value="DCAR_027457"/>
</dbReference>
<dbReference type="AlphaFoldDB" id="A0A175YPR1"/>
<dbReference type="InterPro" id="IPR000504">
    <property type="entry name" value="RRM_dom"/>
</dbReference>
<dbReference type="InterPro" id="IPR035979">
    <property type="entry name" value="RBD_domain_sf"/>
</dbReference>
<evidence type="ECO:0000256" key="1">
    <source>
        <dbReference type="PROSITE-ProRule" id="PRU00176"/>
    </source>
</evidence>
<protein>
    <recommendedName>
        <fullName evidence="3">RRM domain-containing protein</fullName>
    </recommendedName>
</protein>
<dbReference type="InterPro" id="IPR012677">
    <property type="entry name" value="Nucleotide-bd_a/b_plait_sf"/>
</dbReference>
<feature type="compositionally biased region" description="Polar residues" evidence="2">
    <location>
        <begin position="383"/>
        <end position="392"/>
    </location>
</feature>
<dbReference type="CDD" id="cd00590">
    <property type="entry name" value="RRM_SF"/>
    <property type="match status" value="1"/>
</dbReference>
<dbReference type="Gene3D" id="3.30.70.330">
    <property type="match status" value="1"/>
</dbReference>
<evidence type="ECO:0000259" key="3">
    <source>
        <dbReference type="PROSITE" id="PS50102"/>
    </source>
</evidence>
<keyword evidence="1" id="KW-0694">RNA-binding</keyword>
<dbReference type="Proteomes" id="UP000077755">
    <property type="component" value="Chromosome 8"/>
</dbReference>
<accession>A0A175YPR1</accession>
<evidence type="ECO:0000313" key="4">
    <source>
        <dbReference type="EMBL" id="KZM85121.1"/>
    </source>
</evidence>
<dbReference type="GO" id="GO:0003723">
    <property type="term" value="F:RNA binding"/>
    <property type="evidence" value="ECO:0007669"/>
    <property type="project" value="UniProtKB-UniRule"/>
</dbReference>
<reference evidence="4" key="1">
    <citation type="journal article" date="2016" name="Nat. Genet.">
        <title>A high-quality carrot genome assembly provides new insights into carotenoid accumulation and asterid genome evolution.</title>
        <authorList>
            <person name="Iorizzo M."/>
            <person name="Ellison S."/>
            <person name="Senalik D."/>
            <person name="Zeng P."/>
            <person name="Satapoomin P."/>
            <person name="Huang J."/>
            <person name="Bowman M."/>
            <person name="Iovene M."/>
            <person name="Sanseverino W."/>
            <person name="Cavagnaro P."/>
            <person name="Yildiz M."/>
            <person name="Macko-Podgorni A."/>
            <person name="Moranska E."/>
            <person name="Grzebelus E."/>
            <person name="Grzebelus D."/>
            <person name="Ashrafi H."/>
            <person name="Zheng Z."/>
            <person name="Cheng S."/>
            <person name="Spooner D."/>
            <person name="Van Deynze A."/>
            <person name="Simon P."/>
        </authorList>
    </citation>
    <scope>NUCLEOTIDE SEQUENCE [LARGE SCALE GENOMIC DNA]</scope>
    <source>
        <tissue evidence="4">Leaf</tissue>
    </source>
</reference>
<sequence length="606" mass="68159">MGIQNLSTVAADRLPKSDSNTAGNQEEAEKTSKEILQYWFLLDYDLVNAISKGNFSLLKLAQAKVQFLKPKINPDLLAEGLKGEEEALCTIHRQLLNNGLWEKASNLKIRKARKPEYPSLEEKETLRFIEANKHLVHPNTLKVLNIKNNESVRMALNHIHYGSLEERRETIPKKATRISRISEERRKEAISRLNLLAKKSNTPGKNGKHPHTNQVLLDFISAHKGKIEASILKEALGGDERALSFALGQIHHKSLEDIALKSHKPGPRKSFIEVLTKSPVKPLPRRGVPNVQGKKVSTDKKSNTIYIIGFSDSLQLRDLWLLFRRVVNVKDIILPRKTGISGNRFGFIITENAIQASKLIEKFHKKVVNNNTLLLEFAKPRKVSSSPSNTFKLNLDKSSPKSVKSDKADNLKKETQNKQSEARLNGSMSSNDHSSKKQVRECKLEADRDFLSELNSCLLLRTAINMSVGKVESIMAGLGFGDATIRGLSQNSFIAHFPDTVSMNDLDLDFMGIGFSAINKVEWDNNIPSRIVDVELRGLPLVAWTPQNCKLLVDKWGEILNCYPIIDCEGIYQVPRIRMETNSASCINENVSIKVEDKTWTIKIVE</sequence>
<feature type="region of interest" description="Disordered" evidence="2">
    <location>
        <begin position="383"/>
        <end position="439"/>
    </location>
</feature>
<reference evidence="5" key="2">
    <citation type="submission" date="2022-03" db="EMBL/GenBank/DDBJ databases">
        <title>Draft title - Genomic analysis of global carrot germplasm unveils the trajectory of domestication and the origin of high carotenoid orange carrot.</title>
        <authorList>
            <person name="Iorizzo M."/>
            <person name="Ellison S."/>
            <person name="Senalik D."/>
            <person name="Macko-Podgorni A."/>
            <person name="Grzebelus D."/>
            <person name="Bostan H."/>
            <person name="Rolling W."/>
            <person name="Curaba J."/>
            <person name="Simon P."/>
        </authorList>
    </citation>
    <scope>NUCLEOTIDE SEQUENCE</scope>
    <source>
        <tissue evidence="5">Leaf</tissue>
    </source>
</reference>